<dbReference type="InterPro" id="IPR001841">
    <property type="entry name" value="Znf_RING"/>
</dbReference>
<evidence type="ECO:0000259" key="10">
    <source>
        <dbReference type="PROSITE" id="PS50089"/>
    </source>
</evidence>
<keyword evidence="4" id="KW-0479">Metal-binding</keyword>
<dbReference type="GO" id="GO:0008270">
    <property type="term" value="F:zinc ion binding"/>
    <property type="evidence" value="ECO:0007669"/>
    <property type="project" value="UniProtKB-KW"/>
</dbReference>
<dbReference type="PANTHER" id="PTHR22937:SF65">
    <property type="entry name" value="E3 UBIQUITIN-PROTEIN LIGASE ARK2C"/>
    <property type="match status" value="1"/>
</dbReference>
<organism evidence="11 12">
    <name type="scientific">Castilleja foliolosa</name>
    <dbReference type="NCBI Taxonomy" id="1961234"/>
    <lineage>
        <taxon>Eukaryota</taxon>
        <taxon>Viridiplantae</taxon>
        <taxon>Streptophyta</taxon>
        <taxon>Embryophyta</taxon>
        <taxon>Tracheophyta</taxon>
        <taxon>Spermatophyta</taxon>
        <taxon>Magnoliopsida</taxon>
        <taxon>eudicotyledons</taxon>
        <taxon>Gunneridae</taxon>
        <taxon>Pentapetalae</taxon>
        <taxon>asterids</taxon>
        <taxon>lamiids</taxon>
        <taxon>Lamiales</taxon>
        <taxon>Orobanchaceae</taxon>
        <taxon>Pedicularideae</taxon>
        <taxon>Castillejinae</taxon>
        <taxon>Castilleja</taxon>
    </lineage>
</organism>
<evidence type="ECO:0000256" key="5">
    <source>
        <dbReference type="ARBA" id="ARBA00022771"/>
    </source>
</evidence>
<dbReference type="AlphaFoldDB" id="A0ABD3BJ26"/>
<reference evidence="12" key="1">
    <citation type="journal article" date="2024" name="IScience">
        <title>Strigolactones Initiate the Formation of Haustorium-like Structures in Castilleja.</title>
        <authorList>
            <person name="Buerger M."/>
            <person name="Peterson D."/>
            <person name="Chory J."/>
        </authorList>
    </citation>
    <scope>NUCLEOTIDE SEQUENCE [LARGE SCALE GENOMIC DNA]</scope>
</reference>
<gene>
    <name evidence="11" type="ORF">CASFOL_039011</name>
</gene>
<dbReference type="Proteomes" id="UP001632038">
    <property type="component" value="Unassembled WGS sequence"/>
</dbReference>
<dbReference type="EMBL" id="JAVIJP010000086">
    <property type="protein sequence ID" value="KAL3617264.1"/>
    <property type="molecule type" value="Genomic_DNA"/>
</dbReference>
<keyword evidence="7" id="KW-0862">Zinc</keyword>
<keyword evidence="6" id="KW-0833">Ubl conjugation pathway</keyword>
<dbReference type="GO" id="GO:0061630">
    <property type="term" value="F:ubiquitin protein ligase activity"/>
    <property type="evidence" value="ECO:0007669"/>
    <property type="project" value="UniProtKB-EC"/>
</dbReference>
<sequence>MNRASTPSQPETMRMCVLTEGELADITDSSETIGSDNVLSRVRDEPTTVQPQDAVFQMPPLQQPMIPSYVESQDAIFQMLELVDSSGRINFDDILSWLLDEPATVQSQDAMFQMSPPQVPETTRMSSPVLTEAGLAEGAPASVQSQDDNFPSVPLVMTLEGIPSFVDSSGRIDFDAIRECPLRRMTLEELHPFIDSSGAVDFDAIRVWQALEPHRAQPRDASSQMSLSEEPETTTPALTEAGFADINDSSGRIDFNDISLRLEGEPASVQSHDILPPRQPETTSHEAYQSKGLSVRTISKYLKTMSDDEIRAHDIDGDRKICAVCLDDVCGQKDKVAILDECGHEFHYCCLKKWLRRKNICPICRRTAIYILQDR</sequence>
<evidence type="ECO:0000256" key="7">
    <source>
        <dbReference type="ARBA" id="ARBA00022833"/>
    </source>
</evidence>
<evidence type="ECO:0000256" key="9">
    <source>
        <dbReference type="SAM" id="MobiDB-lite"/>
    </source>
</evidence>
<feature type="domain" description="RING-type" evidence="10">
    <location>
        <begin position="322"/>
        <end position="365"/>
    </location>
</feature>
<dbReference type="SUPFAM" id="SSF57850">
    <property type="entry name" value="RING/U-box"/>
    <property type="match status" value="1"/>
</dbReference>
<evidence type="ECO:0000313" key="12">
    <source>
        <dbReference type="Proteomes" id="UP001632038"/>
    </source>
</evidence>
<dbReference type="InterPro" id="IPR013083">
    <property type="entry name" value="Znf_RING/FYVE/PHD"/>
</dbReference>
<evidence type="ECO:0000256" key="2">
    <source>
        <dbReference type="ARBA" id="ARBA00012483"/>
    </source>
</evidence>
<evidence type="ECO:0000256" key="1">
    <source>
        <dbReference type="ARBA" id="ARBA00000900"/>
    </source>
</evidence>
<keyword evidence="3" id="KW-0808">Transferase</keyword>
<feature type="region of interest" description="Disordered" evidence="9">
    <location>
        <begin position="215"/>
        <end position="237"/>
    </location>
</feature>
<evidence type="ECO:0000256" key="4">
    <source>
        <dbReference type="ARBA" id="ARBA00022723"/>
    </source>
</evidence>
<comment type="catalytic activity">
    <reaction evidence="1">
        <text>S-ubiquitinyl-[E2 ubiquitin-conjugating enzyme]-L-cysteine + [acceptor protein]-L-lysine = [E2 ubiquitin-conjugating enzyme]-L-cysteine + N(6)-ubiquitinyl-[acceptor protein]-L-lysine.</text>
        <dbReference type="EC" id="2.3.2.27"/>
    </reaction>
</comment>
<keyword evidence="5 8" id="KW-0863">Zinc-finger</keyword>
<dbReference type="InterPro" id="IPR045191">
    <property type="entry name" value="MBR1/2-like"/>
</dbReference>
<evidence type="ECO:0000313" key="11">
    <source>
        <dbReference type="EMBL" id="KAL3617264.1"/>
    </source>
</evidence>
<comment type="caution">
    <text evidence="11">The sequence shown here is derived from an EMBL/GenBank/DDBJ whole genome shotgun (WGS) entry which is preliminary data.</text>
</comment>
<dbReference type="Gene3D" id="3.30.40.10">
    <property type="entry name" value="Zinc/RING finger domain, C3HC4 (zinc finger)"/>
    <property type="match status" value="1"/>
</dbReference>
<dbReference type="PANTHER" id="PTHR22937">
    <property type="entry name" value="E3 UBIQUITIN-PROTEIN LIGASE RNF165"/>
    <property type="match status" value="1"/>
</dbReference>
<dbReference type="Pfam" id="PF13639">
    <property type="entry name" value="zf-RING_2"/>
    <property type="match status" value="1"/>
</dbReference>
<proteinExistence type="predicted"/>
<name>A0ABD3BJ26_9LAMI</name>
<dbReference type="EC" id="2.3.2.27" evidence="2"/>
<dbReference type="SMART" id="SM00184">
    <property type="entry name" value="RING"/>
    <property type="match status" value="1"/>
</dbReference>
<keyword evidence="12" id="KW-1185">Reference proteome</keyword>
<evidence type="ECO:0000256" key="3">
    <source>
        <dbReference type="ARBA" id="ARBA00022679"/>
    </source>
</evidence>
<evidence type="ECO:0000256" key="8">
    <source>
        <dbReference type="PROSITE-ProRule" id="PRU00175"/>
    </source>
</evidence>
<accession>A0ABD3BJ26</accession>
<dbReference type="PROSITE" id="PS50089">
    <property type="entry name" value="ZF_RING_2"/>
    <property type="match status" value="1"/>
</dbReference>
<evidence type="ECO:0000256" key="6">
    <source>
        <dbReference type="ARBA" id="ARBA00022786"/>
    </source>
</evidence>
<protein>
    <recommendedName>
        <fullName evidence="2">RING-type E3 ubiquitin transferase</fullName>
        <ecNumber evidence="2">2.3.2.27</ecNumber>
    </recommendedName>
</protein>